<keyword evidence="3" id="KW-1185">Reference proteome</keyword>
<evidence type="ECO:0000313" key="3">
    <source>
        <dbReference type="Proteomes" id="UP000217790"/>
    </source>
</evidence>
<organism evidence="2 3">
    <name type="scientific">Armillaria gallica</name>
    <name type="common">Bulbous honey fungus</name>
    <name type="synonym">Armillaria bulbosa</name>
    <dbReference type="NCBI Taxonomy" id="47427"/>
    <lineage>
        <taxon>Eukaryota</taxon>
        <taxon>Fungi</taxon>
        <taxon>Dikarya</taxon>
        <taxon>Basidiomycota</taxon>
        <taxon>Agaricomycotina</taxon>
        <taxon>Agaricomycetes</taxon>
        <taxon>Agaricomycetidae</taxon>
        <taxon>Agaricales</taxon>
        <taxon>Marasmiineae</taxon>
        <taxon>Physalacriaceae</taxon>
        <taxon>Armillaria</taxon>
    </lineage>
</organism>
<evidence type="ECO:0000256" key="1">
    <source>
        <dbReference type="SAM" id="MobiDB-lite"/>
    </source>
</evidence>
<proteinExistence type="predicted"/>
<protein>
    <submittedName>
        <fullName evidence="2">Uncharacterized protein</fullName>
    </submittedName>
</protein>
<reference evidence="3" key="1">
    <citation type="journal article" date="2017" name="Nat. Ecol. Evol.">
        <title>Genome expansion and lineage-specific genetic innovations in the forest pathogenic fungi Armillaria.</title>
        <authorList>
            <person name="Sipos G."/>
            <person name="Prasanna A.N."/>
            <person name="Walter M.C."/>
            <person name="O'Connor E."/>
            <person name="Balint B."/>
            <person name="Krizsan K."/>
            <person name="Kiss B."/>
            <person name="Hess J."/>
            <person name="Varga T."/>
            <person name="Slot J."/>
            <person name="Riley R."/>
            <person name="Boka B."/>
            <person name="Rigling D."/>
            <person name="Barry K."/>
            <person name="Lee J."/>
            <person name="Mihaltcheva S."/>
            <person name="LaButti K."/>
            <person name="Lipzen A."/>
            <person name="Waldron R."/>
            <person name="Moloney N.M."/>
            <person name="Sperisen C."/>
            <person name="Kredics L."/>
            <person name="Vagvoelgyi C."/>
            <person name="Patrignani A."/>
            <person name="Fitzpatrick D."/>
            <person name="Nagy I."/>
            <person name="Doyle S."/>
            <person name="Anderson J.B."/>
            <person name="Grigoriev I.V."/>
            <person name="Gueldener U."/>
            <person name="Muensterkoetter M."/>
            <person name="Nagy L.G."/>
        </authorList>
    </citation>
    <scope>NUCLEOTIDE SEQUENCE [LARGE SCALE GENOMIC DNA]</scope>
    <source>
        <strain evidence="3">Ar21-2</strain>
    </source>
</reference>
<accession>A0A2H3DJZ8</accession>
<name>A0A2H3DJZ8_ARMGA</name>
<gene>
    <name evidence="2" type="ORF">ARMGADRAFT_1029523</name>
</gene>
<dbReference type="InParanoid" id="A0A2H3DJZ8"/>
<dbReference type="EMBL" id="KZ293654">
    <property type="protein sequence ID" value="PBK94410.1"/>
    <property type="molecule type" value="Genomic_DNA"/>
</dbReference>
<feature type="compositionally biased region" description="Basic residues" evidence="1">
    <location>
        <begin position="1"/>
        <end position="10"/>
    </location>
</feature>
<dbReference type="Proteomes" id="UP000217790">
    <property type="component" value="Unassembled WGS sequence"/>
</dbReference>
<dbReference type="STRING" id="47427.A0A2H3DJZ8"/>
<dbReference type="AlphaFoldDB" id="A0A2H3DJZ8"/>
<sequence length="257" mass="27661">MKTLSPKKLRVTSLVDDDDNLSPTKGSTSSVPPFTPTPGSRQITRKLFMDDEASEDDGEDDREEDDGEEDGEDVESHSEKASAMGSNDQSESDEAESVLPAAQLSAGYHADHKHSDDDAGGVSGAADVSFADDNAADALPKGDNTSDDEVGNDDEALSANSIARHHNTLTIIRVVLQHPILRDLGVFKNAPKHRYAELLPYCTEDGMVSVVGFDMCLANFTTDAIKHVICGFLHTIHDVFANPARCGANMFTIPPKF</sequence>
<evidence type="ECO:0000313" key="2">
    <source>
        <dbReference type="EMBL" id="PBK94410.1"/>
    </source>
</evidence>
<feature type="compositionally biased region" description="Low complexity" evidence="1">
    <location>
        <begin position="27"/>
        <end position="40"/>
    </location>
</feature>
<feature type="region of interest" description="Disordered" evidence="1">
    <location>
        <begin position="1"/>
        <end position="127"/>
    </location>
</feature>
<feature type="compositionally biased region" description="Acidic residues" evidence="1">
    <location>
        <begin position="50"/>
        <end position="73"/>
    </location>
</feature>